<evidence type="ECO:0000313" key="5">
    <source>
        <dbReference type="EMBL" id="RBO84901.1"/>
    </source>
</evidence>
<name>A0A366D4C3_9GAMM</name>
<feature type="transmembrane region" description="Helical" evidence="4">
    <location>
        <begin position="116"/>
        <end position="134"/>
    </location>
</feature>
<feature type="transmembrane region" description="Helical" evidence="4">
    <location>
        <begin position="305"/>
        <end position="326"/>
    </location>
</feature>
<feature type="transmembrane region" description="Helical" evidence="4">
    <location>
        <begin position="273"/>
        <end position="293"/>
    </location>
</feature>
<evidence type="ECO:0000256" key="3">
    <source>
        <dbReference type="ARBA" id="ARBA00023136"/>
    </source>
</evidence>
<keyword evidence="1 4" id="KW-0812">Transmembrane</keyword>
<feature type="transmembrane region" description="Helical" evidence="4">
    <location>
        <begin position="244"/>
        <end position="261"/>
    </location>
</feature>
<evidence type="ECO:0000256" key="1">
    <source>
        <dbReference type="ARBA" id="ARBA00022692"/>
    </source>
</evidence>
<dbReference type="Proteomes" id="UP000252086">
    <property type="component" value="Unassembled WGS sequence"/>
</dbReference>
<dbReference type="RefSeq" id="WP_113873530.1">
    <property type="nucleotide sequence ID" value="NZ_QNRF01000002.1"/>
</dbReference>
<dbReference type="SUPFAM" id="SSF103473">
    <property type="entry name" value="MFS general substrate transporter"/>
    <property type="match status" value="1"/>
</dbReference>
<reference evidence="5 6" key="1">
    <citation type="submission" date="2018-06" db="EMBL/GenBank/DDBJ databases">
        <title>Genomic Encyclopedia of Type Strains, Phase III (KMG-III): the genomes of soil and plant-associated and newly described type strains.</title>
        <authorList>
            <person name="Whitman W."/>
        </authorList>
    </citation>
    <scope>NUCLEOTIDE SEQUENCE [LARGE SCALE GENOMIC DNA]</scope>
    <source>
        <strain evidence="5 6">CECT 7732</strain>
    </source>
</reference>
<feature type="transmembrane region" description="Helical" evidence="4">
    <location>
        <begin position="186"/>
        <end position="210"/>
    </location>
</feature>
<dbReference type="AlphaFoldDB" id="A0A366D4C3"/>
<protein>
    <submittedName>
        <fullName evidence="5">MFS transporter</fullName>
    </submittedName>
</protein>
<keyword evidence="3 4" id="KW-0472">Membrane</keyword>
<feature type="transmembrane region" description="Helical" evidence="4">
    <location>
        <begin position="332"/>
        <end position="350"/>
    </location>
</feature>
<dbReference type="InterPro" id="IPR036259">
    <property type="entry name" value="MFS_trans_sf"/>
</dbReference>
<feature type="transmembrane region" description="Helical" evidence="4">
    <location>
        <begin position="47"/>
        <end position="65"/>
    </location>
</feature>
<dbReference type="OrthoDB" id="1117124at2"/>
<keyword evidence="2 4" id="KW-1133">Transmembrane helix</keyword>
<dbReference type="Pfam" id="PF07690">
    <property type="entry name" value="MFS_1"/>
    <property type="match status" value="1"/>
</dbReference>
<feature type="transmembrane region" description="Helical" evidence="4">
    <location>
        <begin position="89"/>
        <end position="110"/>
    </location>
</feature>
<comment type="caution">
    <text evidence="5">The sequence shown here is derived from an EMBL/GenBank/DDBJ whole genome shotgun (WGS) entry which is preliminary data.</text>
</comment>
<dbReference type="Gene3D" id="1.20.1250.20">
    <property type="entry name" value="MFS general substrate transporter like domains"/>
    <property type="match status" value="2"/>
</dbReference>
<dbReference type="PANTHER" id="PTHR23526:SF4">
    <property type="entry name" value="INTEGRAL MEMBRANE TRANSPORT PROTEIN"/>
    <property type="match status" value="1"/>
</dbReference>
<keyword evidence="6" id="KW-1185">Reference proteome</keyword>
<evidence type="ECO:0000313" key="6">
    <source>
        <dbReference type="Proteomes" id="UP000252086"/>
    </source>
</evidence>
<gene>
    <name evidence="5" type="ORF">DFP76_102302</name>
</gene>
<dbReference type="InterPro" id="IPR011701">
    <property type="entry name" value="MFS"/>
</dbReference>
<evidence type="ECO:0000256" key="4">
    <source>
        <dbReference type="SAM" id="Phobius"/>
    </source>
</evidence>
<dbReference type="GO" id="GO:0022857">
    <property type="term" value="F:transmembrane transporter activity"/>
    <property type="evidence" value="ECO:0007669"/>
    <property type="project" value="InterPro"/>
</dbReference>
<organism evidence="5 6">
    <name type="scientific">Marinomonas aquiplantarum</name>
    <dbReference type="NCBI Taxonomy" id="491951"/>
    <lineage>
        <taxon>Bacteria</taxon>
        <taxon>Pseudomonadati</taxon>
        <taxon>Pseudomonadota</taxon>
        <taxon>Gammaproteobacteria</taxon>
        <taxon>Oceanospirillales</taxon>
        <taxon>Oceanospirillaceae</taxon>
        <taxon>Marinomonas</taxon>
    </lineage>
</organism>
<dbReference type="EMBL" id="QNRF01000002">
    <property type="protein sequence ID" value="RBO84901.1"/>
    <property type="molecule type" value="Genomic_DNA"/>
</dbReference>
<sequence>MSQVSAKQGSSSKSKKHESDSVKKLVWSQLLINLGDALINPKVTLPWILQGVGVPVYLLGWLVPIRESGSLLPQLLMASYIRRVALRKWLWVIGSVLQAACVVLIGVVALLLEGAAAGWCVIALMVVFSLARGLNSITSKDVLGKTISKGRRGRVSGWASSAAGLITLGVALTMVFSGFFELEANTVFYASSLIIGALVWCFAAMVYALIDEPRSDVDHAPVGFWQLFSGLSLLKTNASFRTFVIARSLLLCTALTAPYYVLIAQQHLGNGLWVLGAFMAASGLASLVSSPFWGRFSDYSSRQVMMFSTLLGVFAGVLLFVVMWLFPGFAEMVWFMPALYFILCVAHQGVRIGRKTYLVDLVEGNDRTEYVAVSNTVIGIMLLVMSVFGLLTNVISLPALVLVFSLLALIGVLVVVRLPEA</sequence>
<evidence type="ECO:0000256" key="2">
    <source>
        <dbReference type="ARBA" id="ARBA00022989"/>
    </source>
</evidence>
<accession>A0A366D4C3</accession>
<dbReference type="InterPro" id="IPR052528">
    <property type="entry name" value="Sugar_transport-like"/>
</dbReference>
<feature type="transmembrane region" description="Helical" evidence="4">
    <location>
        <begin position="397"/>
        <end position="416"/>
    </location>
</feature>
<dbReference type="PANTHER" id="PTHR23526">
    <property type="entry name" value="INTEGRAL MEMBRANE TRANSPORT PROTEIN-RELATED"/>
    <property type="match status" value="1"/>
</dbReference>
<proteinExistence type="predicted"/>
<feature type="transmembrane region" description="Helical" evidence="4">
    <location>
        <begin position="155"/>
        <end position="180"/>
    </location>
</feature>
<feature type="transmembrane region" description="Helical" evidence="4">
    <location>
        <begin position="370"/>
        <end position="391"/>
    </location>
</feature>